<dbReference type="EMBL" id="FUXM01000071">
    <property type="protein sequence ID" value="SKA29553.1"/>
    <property type="molecule type" value="Genomic_DNA"/>
</dbReference>
<dbReference type="OrthoDB" id="9813957at2"/>
<protein>
    <submittedName>
        <fullName evidence="2">HTH-like domain-containing protein</fullName>
    </submittedName>
</protein>
<organism evidence="2 3">
    <name type="scientific">Carboxydocella sporoproducens DSM 16521</name>
    <dbReference type="NCBI Taxonomy" id="1121270"/>
    <lineage>
        <taxon>Bacteria</taxon>
        <taxon>Bacillati</taxon>
        <taxon>Bacillota</taxon>
        <taxon>Clostridia</taxon>
        <taxon>Eubacteriales</taxon>
        <taxon>Clostridiales Family XVI. Incertae Sedis</taxon>
        <taxon>Carboxydocella</taxon>
    </lineage>
</organism>
<feature type="domain" description="HTH-like" evidence="1">
    <location>
        <begin position="15"/>
        <end position="70"/>
    </location>
</feature>
<dbReference type="RefSeq" id="WP_159073897.1">
    <property type="nucleotide sequence ID" value="NZ_FUXM01000071.1"/>
</dbReference>
<keyword evidence="3" id="KW-1185">Reference proteome</keyword>
<dbReference type="AlphaFoldDB" id="A0A1T4SN10"/>
<accession>A0A1T4SN10</accession>
<dbReference type="Proteomes" id="UP000189933">
    <property type="component" value="Unassembled WGS sequence"/>
</dbReference>
<reference evidence="3" key="1">
    <citation type="submission" date="2017-02" db="EMBL/GenBank/DDBJ databases">
        <authorList>
            <person name="Varghese N."/>
            <person name="Submissions S."/>
        </authorList>
    </citation>
    <scope>NUCLEOTIDE SEQUENCE [LARGE SCALE GENOMIC DNA]</scope>
    <source>
        <strain evidence="3">DSM 16521</strain>
    </source>
</reference>
<evidence type="ECO:0000313" key="3">
    <source>
        <dbReference type="Proteomes" id="UP000189933"/>
    </source>
</evidence>
<sequence length="129" mass="15214">MPGYSCDEQKTKISDEEIKKWLLQFIENEGFAYGYIKLTMALRKTLGLIINKKKVYRLCKQLGNLRPQRKIKPNHPKKLARNRTINNSNQLWETDLKYGYIAGEKRFFSLFCHVIDVYDRSIVGYHIGL</sequence>
<gene>
    <name evidence="2" type="ORF">SAMN02745885_02772</name>
</gene>
<proteinExistence type="predicted"/>
<name>A0A1T4SN10_9FIRM</name>
<dbReference type="Pfam" id="PF13276">
    <property type="entry name" value="HTH_21"/>
    <property type="match status" value="1"/>
</dbReference>
<dbReference type="InterPro" id="IPR025948">
    <property type="entry name" value="HTH-like_dom"/>
</dbReference>
<evidence type="ECO:0000259" key="1">
    <source>
        <dbReference type="Pfam" id="PF13276"/>
    </source>
</evidence>
<evidence type="ECO:0000313" key="2">
    <source>
        <dbReference type="EMBL" id="SKA29553.1"/>
    </source>
</evidence>